<protein>
    <submittedName>
        <fullName evidence="2">Uncharacterized protein</fullName>
    </submittedName>
</protein>
<feature type="region of interest" description="Disordered" evidence="1">
    <location>
        <begin position="1"/>
        <end position="30"/>
    </location>
</feature>
<evidence type="ECO:0000313" key="2">
    <source>
        <dbReference type="EMBL" id="KAE9606555.1"/>
    </source>
</evidence>
<dbReference type="EMBL" id="WOCE01000009">
    <property type="protein sequence ID" value="KAE9606555.1"/>
    <property type="molecule type" value="Genomic_DNA"/>
</dbReference>
<keyword evidence="3" id="KW-1185">Reference proteome</keyword>
<proteinExistence type="predicted"/>
<feature type="compositionally biased region" description="Basic residues" evidence="1">
    <location>
        <begin position="17"/>
        <end position="30"/>
    </location>
</feature>
<name>A0A6A4PXQ6_LUPAL</name>
<comment type="caution">
    <text evidence="2">The sequence shown here is derived from an EMBL/GenBank/DDBJ whole genome shotgun (WGS) entry which is preliminary data.</text>
</comment>
<evidence type="ECO:0000256" key="1">
    <source>
        <dbReference type="SAM" id="MobiDB-lite"/>
    </source>
</evidence>
<dbReference type="OrthoDB" id="1431565at2759"/>
<accession>A0A6A4PXQ6</accession>
<organism evidence="2 3">
    <name type="scientific">Lupinus albus</name>
    <name type="common">White lupine</name>
    <name type="synonym">Lupinus termis</name>
    <dbReference type="NCBI Taxonomy" id="3870"/>
    <lineage>
        <taxon>Eukaryota</taxon>
        <taxon>Viridiplantae</taxon>
        <taxon>Streptophyta</taxon>
        <taxon>Embryophyta</taxon>
        <taxon>Tracheophyta</taxon>
        <taxon>Spermatophyta</taxon>
        <taxon>Magnoliopsida</taxon>
        <taxon>eudicotyledons</taxon>
        <taxon>Gunneridae</taxon>
        <taxon>Pentapetalae</taxon>
        <taxon>rosids</taxon>
        <taxon>fabids</taxon>
        <taxon>Fabales</taxon>
        <taxon>Fabaceae</taxon>
        <taxon>Papilionoideae</taxon>
        <taxon>50 kb inversion clade</taxon>
        <taxon>genistoids sensu lato</taxon>
        <taxon>core genistoids</taxon>
        <taxon>Genisteae</taxon>
        <taxon>Lupinus</taxon>
    </lineage>
</organism>
<gene>
    <name evidence="2" type="ORF">Lalb_Chr09g0320861</name>
</gene>
<dbReference type="AlphaFoldDB" id="A0A6A4PXQ6"/>
<reference evidence="3" key="1">
    <citation type="journal article" date="2020" name="Nat. Commun.">
        <title>Genome sequence of the cluster root forming white lupin.</title>
        <authorList>
            <person name="Hufnagel B."/>
            <person name="Marques A."/>
            <person name="Soriano A."/>
            <person name="Marques L."/>
            <person name="Divol F."/>
            <person name="Doumas P."/>
            <person name="Sallet E."/>
            <person name="Mancinotti D."/>
            <person name="Carrere S."/>
            <person name="Marande W."/>
            <person name="Arribat S."/>
            <person name="Keller J."/>
            <person name="Huneau C."/>
            <person name="Blein T."/>
            <person name="Aime D."/>
            <person name="Laguerre M."/>
            <person name="Taylor J."/>
            <person name="Schubert V."/>
            <person name="Nelson M."/>
            <person name="Geu-Flores F."/>
            <person name="Crespi M."/>
            <person name="Gallardo-Guerrero K."/>
            <person name="Delaux P.-M."/>
            <person name="Salse J."/>
            <person name="Berges H."/>
            <person name="Guyot R."/>
            <person name="Gouzy J."/>
            <person name="Peret B."/>
        </authorList>
    </citation>
    <scope>NUCLEOTIDE SEQUENCE [LARGE SCALE GENOMIC DNA]</scope>
    <source>
        <strain evidence="3">cv. Amiga</strain>
    </source>
</reference>
<sequence length="62" mass="7051">MNNKFGNVPATEGTNRNRFRSNRPLPKRGQIKSKIAANAFNSIVYVISRTSYSSSFNFPRKN</sequence>
<evidence type="ECO:0000313" key="3">
    <source>
        <dbReference type="Proteomes" id="UP000447434"/>
    </source>
</evidence>
<dbReference type="Proteomes" id="UP000447434">
    <property type="component" value="Chromosome 9"/>
</dbReference>